<evidence type="ECO:0000256" key="1">
    <source>
        <dbReference type="SAM" id="Phobius"/>
    </source>
</evidence>
<reference evidence="2" key="1">
    <citation type="journal article" date="2021" name="Nat. Commun.">
        <title>Genetic determinants of endophytism in the Arabidopsis root mycobiome.</title>
        <authorList>
            <person name="Mesny F."/>
            <person name="Miyauchi S."/>
            <person name="Thiergart T."/>
            <person name="Pickel B."/>
            <person name="Atanasova L."/>
            <person name="Karlsson M."/>
            <person name="Huettel B."/>
            <person name="Barry K.W."/>
            <person name="Haridas S."/>
            <person name="Chen C."/>
            <person name="Bauer D."/>
            <person name="Andreopoulos W."/>
            <person name="Pangilinan J."/>
            <person name="LaButti K."/>
            <person name="Riley R."/>
            <person name="Lipzen A."/>
            <person name="Clum A."/>
            <person name="Drula E."/>
            <person name="Henrissat B."/>
            <person name="Kohler A."/>
            <person name="Grigoriev I.V."/>
            <person name="Martin F.M."/>
            <person name="Hacquard S."/>
        </authorList>
    </citation>
    <scope>NUCLEOTIDE SEQUENCE</scope>
    <source>
        <strain evidence="2">MPI-SDFR-AT-0117</strain>
    </source>
</reference>
<dbReference type="AlphaFoldDB" id="A0A9P8VHG4"/>
<keyword evidence="3" id="KW-1185">Reference proteome</keyword>
<keyword evidence="1" id="KW-1133">Transmembrane helix</keyword>
<evidence type="ECO:0000313" key="3">
    <source>
        <dbReference type="Proteomes" id="UP000770015"/>
    </source>
</evidence>
<evidence type="ECO:0000313" key="2">
    <source>
        <dbReference type="EMBL" id="KAH6691740.1"/>
    </source>
</evidence>
<comment type="caution">
    <text evidence="2">The sequence shown here is derived from an EMBL/GenBank/DDBJ whole genome shotgun (WGS) entry which is preliminary data.</text>
</comment>
<organism evidence="2 3">
    <name type="scientific">Plectosphaerella plurivora</name>
    <dbReference type="NCBI Taxonomy" id="936078"/>
    <lineage>
        <taxon>Eukaryota</taxon>
        <taxon>Fungi</taxon>
        <taxon>Dikarya</taxon>
        <taxon>Ascomycota</taxon>
        <taxon>Pezizomycotina</taxon>
        <taxon>Sordariomycetes</taxon>
        <taxon>Hypocreomycetidae</taxon>
        <taxon>Glomerellales</taxon>
        <taxon>Plectosphaerellaceae</taxon>
        <taxon>Plectosphaerella</taxon>
    </lineage>
</organism>
<sequence>MAQKPDNMAFFKVKAIIALCSALAVSFVGNLVFFGGIPARYYSKPDIGPLFMEGLVVMSINMEIFNIVFCGCLPEPPFRADRETSIPISIFPHGWEATWYGVRGKSIFYAFVVAMNLLAYANGMATDAYCVKTVMKWVTLERLWEPMAYVAGPLVHISIVLSHIGAVVYILFFWPLTAKSIKKDAGSSQAAEGVGHGEVSEKPAYGQGV</sequence>
<name>A0A9P8VHG4_9PEZI</name>
<gene>
    <name evidence="2" type="ORF">F5X68DRAFT_67598</name>
</gene>
<dbReference type="Proteomes" id="UP000770015">
    <property type="component" value="Unassembled WGS sequence"/>
</dbReference>
<protein>
    <submittedName>
        <fullName evidence="2">Uncharacterized protein</fullName>
    </submittedName>
</protein>
<feature type="transmembrane region" description="Helical" evidence="1">
    <location>
        <begin position="107"/>
        <end position="126"/>
    </location>
</feature>
<proteinExistence type="predicted"/>
<keyword evidence="1" id="KW-0812">Transmembrane</keyword>
<dbReference type="EMBL" id="JAGSXJ010000005">
    <property type="protein sequence ID" value="KAH6691740.1"/>
    <property type="molecule type" value="Genomic_DNA"/>
</dbReference>
<feature type="transmembrane region" description="Helical" evidence="1">
    <location>
        <begin position="146"/>
        <end position="174"/>
    </location>
</feature>
<accession>A0A9P8VHG4</accession>
<keyword evidence="1" id="KW-0472">Membrane</keyword>